<evidence type="ECO:0000313" key="2">
    <source>
        <dbReference type="EMBL" id="MFC5219829.1"/>
    </source>
</evidence>
<dbReference type="Pfam" id="PF00383">
    <property type="entry name" value="dCMP_cyt_deam_1"/>
    <property type="match status" value="1"/>
</dbReference>
<organism evidence="2 3">
    <name type="scientific">Streptomyces coerulescens</name>
    <dbReference type="NCBI Taxonomy" id="29304"/>
    <lineage>
        <taxon>Bacteria</taxon>
        <taxon>Bacillati</taxon>
        <taxon>Actinomycetota</taxon>
        <taxon>Actinomycetes</taxon>
        <taxon>Kitasatosporales</taxon>
        <taxon>Streptomycetaceae</taxon>
        <taxon>Streptomyces</taxon>
    </lineage>
</organism>
<dbReference type="InterPro" id="IPR002125">
    <property type="entry name" value="CMP_dCMP_dom"/>
</dbReference>
<evidence type="ECO:0000313" key="3">
    <source>
        <dbReference type="Proteomes" id="UP001596263"/>
    </source>
</evidence>
<dbReference type="InterPro" id="IPR016193">
    <property type="entry name" value="Cytidine_deaminase-like"/>
</dbReference>
<proteinExistence type="predicted"/>
<dbReference type="PROSITE" id="PS51747">
    <property type="entry name" value="CYT_DCMP_DEAMINASES_2"/>
    <property type="match status" value="1"/>
</dbReference>
<dbReference type="SUPFAM" id="SSF53927">
    <property type="entry name" value="Cytidine deaminase-like"/>
    <property type="match status" value="1"/>
</dbReference>
<dbReference type="CDD" id="cd01283">
    <property type="entry name" value="cytidine_deaminase"/>
    <property type="match status" value="1"/>
</dbReference>
<comment type="caution">
    <text evidence="2">The sequence shown here is derived from an EMBL/GenBank/DDBJ whole genome shotgun (WGS) entry which is preliminary data.</text>
</comment>
<sequence>MADAWQLPSVPADELDRELMEEATALLLSRRREGFHSVAAVALSSSGRRYASLDLRSRKNAVCAEPGAIAAAHSVGDYDIHRIAAVVLVGPDGRTGLISPCGSCRELINYQNPDCDVLFDVGGRMARIKARDLFPFGGIAGQPEISGPPRA</sequence>
<keyword evidence="3" id="KW-1185">Reference proteome</keyword>
<gene>
    <name evidence="2" type="ORF">ACFPQ9_39035</name>
</gene>
<dbReference type="Gene3D" id="3.40.140.10">
    <property type="entry name" value="Cytidine Deaminase, domain 2"/>
    <property type="match status" value="1"/>
</dbReference>
<accession>A0ABW0CV54</accession>
<dbReference type="RefSeq" id="WP_380864031.1">
    <property type="nucleotide sequence ID" value="NZ_JBHSKM010000044.1"/>
</dbReference>
<evidence type="ECO:0000259" key="1">
    <source>
        <dbReference type="PROSITE" id="PS51747"/>
    </source>
</evidence>
<dbReference type="Proteomes" id="UP001596263">
    <property type="component" value="Unassembled WGS sequence"/>
</dbReference>
<protein>
    <recommendedName>
        <fullName evidence="1">CMP/dCMP-type deaminase domain-containing protein</fullName>
    </recommendedName>
</protein>
<reference evidence="3" key="1">
    <citation type="journal article" date="2019" name="Int. J. Syst. Evol. Microbiol.">
        <title>The Global Catalogue of Microorganisms (GCM) 10K type strain sequencing project: providing services to taxonomists for standard genome sequencing and annotation.</title>
        <authorList>
            <consortium name="The Broad Institute Genomics Platform"/>
            <consortium name="The Broad Institute Genome Sequencing Center for Infectious Disease"/>
            <person name="Wu L."/>
            <person name="Ma J."/>
        </authorList>
    </citation>
    <scope>NUCLEOTIDE SEQUENCE [LARGE SCALE GENOMIC DNA]</scope>
    <source>
        <strain evidence="3">KCTC 42586</strain>
    </source>
</reference>
<dbReference type="EMBL" id="JBHSKM010000044">
    <property type="protein sequence ID" value="MFC5219829.1"/>
    <property type="molecule type" value="Genomic_DNA"/>
</dbReference>
<feature type="domain" description="CMP/dCMP-type deaminase" evidence="1">
    <location>
        <begin position="14"/>
        <end position="141"/>
    </location>
</feature>
<name>A0ABW0CV54_STRCD</name>